<dbReference type="InterPro" id="IPR000209">
    <property type="entry name" value="Peptidase_S8/S53_dom"/>
</dbReference>
<sequence>MNIKQILLSLGIISVMGSQGIQASTLTLNPKIDKYVQKQLTSRQQVKNSVFVILTEQADLSAADSLASREEKGRYVYDTLRNKALATQGPLVDFLQSRKVSFRQYYIENMIAVENPSAELINELAARADVARIMGNPLVKLKLPKTKNTFSLASTPSSTGPEQNLVRIGATKVWENYKVRGEGIVVAGQDTGVQWDHPALKRQYRGTSATGTVDHNYNWHDAIHSQIDTSAKASVCGYDSKVPCDDVGHGTHTMGTIVGDDGKGNQIGVAPKAQWMACKNMDNGVGTPASYIECFEFFLAPYPLNGNPLKDGDPAKAPHIINNSWGCTADEGCKGDEILPSLKSMKKAGILVVASAGNEGPGCATIDAPPAWHSGLTLAVGAFDHRSDNIAYFSSRGPSAFDGGTGPNIAAPGVSIRSSVPGSRYESAMWSGTSMAGPHAVGAAALLWSFNKNLIGNIDQTISLLEKSAEPKTTRENCGGLPGSHIPNNTYGSGLLNVAQAVCSMSDHCAA</sequence>
<protein>
    <submittedName>
        <fullName evidence="7">Bacillopeptidase F</fullName>
    </submittedName>
</protein>
<evidence type="ECO:0000313" key="7">
    <source>
        <dbReference type="EMBL" id="VVC75503.1"/>
    </source>
</evidence>
<dbReference type="OrthoDB" id="9790784at2"/>
<dbReference type="InterPro" id="IPR051048">
    <property type="entry name" value="Peptidase_S8/S53_subtilisin"/>
</dbReference>
<dbReference type="InterPro" id="IPR015500">
    <property type="entry name" value="Peptidase_S8_subtilisin-rel"/>
</dbReference>
<evidence type="ECO:0000256" key="1">
    <source>
        <dbReference type="ARBA" id="ARBA00011073"/>
    </source>
</evidence>
<accession>A0A5E4PGM1</accession>
<feature type="active site" description="Charge relay system" evidence="5">
    <location>
        <position position="434"/>
    </location>
</feature>
<dbReference type="InterPro" id="IPR036852">
    <property type="entry name" value="Peptidase_S8/S53_dom_sf"/>
</dbReference>
<evidence type="ECO:0000256" key="4">
    <source>
        <dbReference type="ARBA" id="ARBA00022825"/>
    </source>
</evidence>
<dbReference type="SUPFAM" id="SSF52743">
    <property type="entry name" value="Subtilisin-like"/>
    <property type="match status" value="1"/>
</dbReference>
<keyword evidence="8" id="KW-1185">Reference proteome</keyword>
<dbReference type="Gene3D" id="3.40.50.200">
    <property type="entry name" value="Peptidase S8/S53 domain"/>
    <property type="match status" value="1"/>
</dbReference>
<dbReference type="PRINTS" id="PR00723">
    <property type="entry name" value="SUBTILISIN"/>
</dbReference>
<keyword evidence="4 5" id="KW-0720">Serine protease</keyword>
<dbReference type="InterPro" id="IPR023828">
    <property type="entry name" value="Peptidase_S8_Ser-AS"/>
</dbReference>
<feature type="active site" description="Charge relay system" evidence="5">
    <location>
        <position position="249"/>
    </location>
</feature>
<dbReference type="Pfam" id="PF00082">
    <property type="entry name" value="Peptidase_S8"/>
    <property type="match status" value="1"/>
</dbReference>
<evidence type="ECO:0000256" key="3">
    <source>
        <dbReference type="ARBA" id="ARBA00022801"/>
    </source>
</evidence>
<dbReference type="KEGG" id="asip:AQUSIP_07930"/>
<dbReference type="PROSITE" id="PS00138">
    <property type="entry name" value="SUBTILASE_SER"/>
    <property type="match status" value="1"/>
</dbReference>
<gene>
    <name evidence="7" type="primary">bpr</name>
    <name evidence="7" type="ORF">AQUSIP_07930</name>
</gene>
<evidence type="ECO:0000256" key="5">
    <source>
        <dbReference type="PROSITE-ProRule" id="PRU01240"/>
    </source>
</evidence>
<feature type="domain" description="Peptidase S8/S53" evidence="6">
    <location>
        <begin position="181"/>
        <end position="494"/>
    </location>
</feature>
<keyword evidence="2 5" id="KW-0645">Protease</keyword>
<dbReference type="PANTHER" id="PTHR43399">
    <property type="entry name" value="SUBTILISIN-RELATED"/>
    <property type="match status" value="1"/>
</dbReference>
<dbReference type="EMBL" id="LR699119">
    <property type="protein sequence ID" value="VVC75503.1"/>
    <property type="molecule type" value="Genomic_DNA"/>
</dbReference>
<proteinExistence type="inferred from homology"/>
<keyword evidence="3 5" id="KW-0378">Hydrolase</keyword>
<evidence type="ECO:0000256" key="2">
    <source>
        <dbReference type="ARBA" id="ARBA00022670"/>
    </source>
</evidence>
<dbReference type="GO" id="GO:0006508">
    <property type="term" value="P:proteolysis"/>
    <property type="evidence" value="ECO:0007669"/>
    <property type="project" value="UniProtKB-KW"/>
</dbReference>
<evidence type="ECO:0000313" key="8">
    <source>
        <dbReference type="Proteomes" id="UP000324194"/>
    </source>
</evidence>
<evidence type="ECO:0000259" key="6">
    <source>
        <dbReference type="Pfam" id="PF00082"/>
    </source>
</evidence>
<feature type="active site" description="Charge relay system" evidence="5">
    <location>
        <position position="190"/>
    </location>
</feature>
<organism evidence="7 8">
    <name type="scientific">Aquicella siphonis</name>
    <dbReference type="NCBI Taxonomy" id="254247"/>
    <lineage>
        <taxon>Bacteria</taxon>
        <taxon>Pseudomonadati</taxon>
        <taxon>Pseudomonadota</taxon>
        <taxon>Gammaproteobacteria</taxon>
        <taxon>Legionellales</taxon>
        <taxon>Coxiellaceae</taxon>
        <taxon>Aquicella</taxon>
    </lineage>
</organism>
<dbReference type="Proteomes" id="UP000324194">
    <property type="component" value="Chromosome 1"/>
</dbReference>
<name>A0A5E4PGM1_9COXI</name>
<dbReference type="RefSeq" id="WP_148338804.1">
    <property type="nucleotide sequence ID" value="NZ_LR699119.1"/>
</dbReference>
<dbReference type="PANTHER" id="PTHR43399:SF4">
    <property type="entry name" value="CELL WALL-ASSOCIATED PROTEASE"/>
    <property type="match status" value="1"/>
</dbReference>
<comment type="similarity">
    <text evidence="1 5">Belongs to the peptidase S8 family.</text>
</comment>
<reference evidence="7 8" key="1">
    <citation type="submission" date="2019-08" db="EMBL/GenBank/DDBJ databases">
        <authorList>
            <person name="Guy L."/>
        </authorList>
    </citation>
    <scope>NUCLEOTIDE SEQUENCE [LARGE SCALE GENOMIC DNA]</scope>
    <source>
        <strain evidence="7 8">SGT-108</strain>
    </source>
</reference>
<dbReference type="PROSITE" id="PS51892">
    <property type="entry name" value="SUBTILASE"/>
    <property type="match status" value="1"/>
</dbReference>
<dbReference type="AlphaFoldDB" id="A0A5E4PGM1"/>
<dbReference type="GO" id="GO:0004252">
    <property type="term" value="F:serine-type endopeptidase activity"/>
    <property type="evidence" value="ECO:0007669"/>
    <property type="project" value="UniProtKB-UniRule"/>
</dbReference>